<dbReference type="Proteomes" id="UP000576393">
    <property type="component" value="Unassembled WGS sequence"/>
</dbReference>
<reference evidence="2 3" key="1">
    <citation type="submission" date="2020-07" db="EMBL/GenBank/DDBJ databases">
        <title>Sequencing the genomes of 1000 actinobacteria strains.</title>
        <authorList>
            <person name="Klenk H.-P."/>
        </authorList>
    </citation>
    <scope>NUCLEOTIDE SEQUENCE [LARGE SCALE GENOMIC DNA]</scope>
    <source>
        <strain evidence="2 3">DSM 45763</strain>
    </source>
</reference>
<evidence type="ECO:0000313" key="2">
    <source>
        <dbReference type="EMBL" id="NYF40173.1"/>
    </source>
</evidence>
<dbReference type="PRINTS" id="PR00364">
    <property type="entry name" value="DISEASERSIST"/>
</dbReference>
<dbReference type="SUPFAM" id="SSF52540">
    <property type="entry name" value="P-loop containing nucleoside triphosphate hydrolases"/>
    <property type="match status" value="1"/>
</dbReference>
<dbReference type="EMBL" id="JACCCO010000001">
    <property type="protein sequence ID" value="NYF40173.1"/>
    <property type="molecule type" value="Genomic_DNA"/>
</dbReference>
<feature type="compositionally biased region" description="Gly residues" evidence="1">
    <location>
        <begin position="646"/>
        <end position="665"/>
    </location>
</feature>
<feature type="region of interest" description="Disordered" evidence="1">
    <location>
        <begin position="617"/>
        <end position="671"/>
    </location>
</feature>
<name>A0A852UYD3_9ACTN</name>
<dbReference type="PANTHER" id="PTHR47691:SF3">
    <property type="entry name" value="HTH-TYPE TRANSCRIPTIONAL REGULATOR RV0890C-RELATED"/>
    <property type="match status" value="1"/>
</dbReference>
<comment type="caution">
    <text evidence="2">The sequence shown here is derived from an EMBL/GenBank/DDBJ whole genome shotgun (WGS) entry which is preliminary data.</text>
</comment>
<keyword evidence="3" id="KW-1185">Reference proteome</keyword>
<dbReference type="RefSeq" id="WP_179819716.1">
    <property type="nucleotide sequence ID" value="NZ_JACCCO010000001.1"/>
</dbReference>
<evidence type="ECO:0000256" key="1">
    <source>
        <dbReference type="SAM" id="MobiDB-lite"/>
    </source>
</evidence>
<sequence length="737" mass="77165">MGETRTCRGNVPAEISSLVGRREELGGIAALVARSPLVTLTGGAGVGKTRLALGAAGVLGGSFPDGTWFAELSAEQNGALVGHRVAAVLGLPEQAAHPQAEVLAGFLADRRLLLVLDTCDHLRGACAELLRPILARAPHVRVIATCRRPLGVPGERVLRVGPLDASGPGSDAVRLLGERARAAVPGLTLDEAEATRICRLLDGVPLAIELAARRLRALSARQVADRLGDRLGLLTGGGPAPFGRHRTLRTAVGWSHELCSPAERLLWARLSVFPADFDADDARAVCGDEALADPPLARLAEASLLERRGDRYRMLGMTRDYGGEWLRRLGEEDALRRRHRDHYLAAARRAGAEWYGPRQREWAAWTRRELPNLRAALDRDDGPDLPGALWFAWCCLGLADPGRRYLDRSLRRHTRPGPARTLALWARAQAALSAGDATAARAGAVEAYEAATAGNDPDIAGRALQCAAAATLALGDPGEAGRLVVAAFELLGRAARDTRDDLGLALAEVTLARTLCARGAFDRAVAILDRRARRAVRGELWTRAEGEQVRSLAELGRGDAGAAETSARAALDARWRLGDGIGAALAMEQLAAAAARRGDGRRAAWLLGASRRAREDSGASVNGVFTGDAATGGGPAHGTLPDAAGGPSGSGAPVGGSPGWDGSGHGTPVYGGPVYGTPGFAVGRERTERRARALAGDVAHDWAFARGLATAPGVAVALIRNAGDAVHPPTGRASSRT</sequence>
<accession>A0A852UYD3</accession>
<dbReference type="Gene3D" id="3.40.50.300">
    <property type="entry name" value="P-loop containing nucleotide triphosphate hydrolases"/>
    <property type="match status" value="1"/>
</dbReference>
<dbReference type="AlphaFoldDB" id="A0A852UYD3"/>
<gene>
    <name evidence="2" type="ORF">HDA43_002332</name>
</gene>
<dbReference type="PANTHER" id="PTHR47691">
    <property type="entry name" value="REGULATOR-RELATED"/>
    <property type="match status" value="1"/>
</dbReference>
<evidence type="ECO:0000313" key="3">
    <source>
        <dbReference type="Proteomes" id="UP000576393"/>
    </source>
</evidence>
<proteinExistence type="predicted"/>
<organism evidence="2 3">
    <name type="scientific">Streptosporangium sandarakinum</name>
    <dbReference type="NCBI Taxonomy" id="1260955"/>
    <lineage>
        <taxon>Bacteria</taxon>
        <taxon>Bacillati</taxon>
        <taxon>Actinomycetota</taxon>
        <taxon>Actinomycetes</taxon>
        <taxon>Streptosporangiales</taxon>
        <taxon>Streptosporangiaceae</taxon>
        <taxon>Streptosporangium</taxon>
    </lineage>
</organism>
<dbReference type="InterPro" id="IPR027417">
    <property type="entry name" value="P-loop_NTPase"/>
</dbReference>
<protein>
    <submittedName>
        <fullName evidence="2">Putative ATPase</fullName>
    </submittedName>
</protein>